<dbReference type="Proteomes" id="UP001295423">
    <property type="component" value="Unassembled WGS sequence"/>
</dbReference>
<name>A0AAD2FGP6_9STRA</name>
<sequence length="1155" mass="134787">MTDKTDTNIFSDSAEGSQENFSDADLNDNNNDDDASLNEESDESWEGHFEELKRHMNTHYPDGGFVLCCKCEKVLGDWVAGQRYRYVIKELELERIAKLEVLGFMWEDSSLLLAEESEAEESVSSTTAIAGRPEKPYLEVEPKGENAPDAKSNEKNDHSDDESREESDSNSGADAVTYTEWDRRFMELERHMNYAYADGGYVVAANCPQPLRSWILHQRYHHQEMMAGRPHNMTAENIRRLERIGFRWEQDEPTEKDQKESLSKTKAKGRTQWDTYFEKLKGFMKKHDIYKTGGFVDATRCEKGFSNWVIKQRDDCRLKTLGRDSDITDEQAEKLESIGFHWSKQCDRNGFEPNSDGSPECRIAHKRTIPQPSDDAAPKRQKVAWQPKRARRKVGGKISWDEHFENLKQKMKIHCPNGGYYAPHWTDKKFYAWMGNQRNHYWKKINGEESPMKDEHIAKFRSIGFVFEDQNTEKTKKLQQLDDGDDDSALSDSEASESSDEEDQFGVHTHSSLARRKSATGSSSQTRKVDPASNSRAHESHDSQRIPWEVSFQKLDHYMKKNYPNGGFVRSTKSDMRLSQWIRNQRKEYSKGRRGYYSPLNKDRIRKMESLGFLWSVQEERNHNLQQEAAQSNKPKRLPRNGEIPWDTHYAMLVRFMEKDYPNGGYVTPPPQSDARYGRFSRWVSTQRTQYRRRAASKRSNLTDDRVKKLERLGFLWEPEEEQGQQTPKNRRNDVVETEDSDHPEDEEFESSSSSKHNTVRGQTSWDTHYEILVRFMHKYYPKGGYIKPPPKSDTRYGRFSSWVHEQRSQYKRSGLADYRVEKMERLGFLWEPEQPPPKRRNIEAESEDSDCPGGEEFESYSRRQMLDDSSALSSEDEDDNADSELDDSNEEDHETGRHSRIGLARRTLTASTSSSSSGSRTRRVDRPGDPLGYSDEEDEEDEDEEIGRHSSLAARTGARTQRVDRPAPNNLSGGYESLDKRQLVHLFKSQLNHVELLRKETAKLQSELQQQQQQQQAIAVVTPTKHDRREQESKRESKKYKARLVKQKEKNQRLQGEIQDLKRDRQESLQKNARLRHKHKERKQSLKGTIRDLKDDNKKLAEKNMHLTQCNDNLRQSHVTAMVEERTNLQRETRKRKLAENRLEEAKKRIPMEW</sequence>
<dbReference type="AlphaFoldDB" id="A0AAD2FGP6"/>
<evidence type="ECO:0000259" key="2">
    <source>
        <dbReference type="Pfam" id="PF03457"/>
    </source>
</evidence>
<gene>
    <name evidence="3" type="ORF">CYCCA115_LOCUS6444</name>
</gene>
<evidence type="ECO:0000313" key="3">
    <source>
        <dbReference type="EMBL" id="CAJ1939133.1"/>
    </source>
</evidence>
<dbReference type="InterPro" id="IPR005114">
    <property type="entry name" value="Helicase_assoc"/>
</dbReference>
<feature type="compositionally biased region" description="Acidic residues" evidence="1">
    <location>
        <begin position="736"/>
        <end position="750"/>
    </location>
</feature>
<keyword evidence="4" id="KW-1185">Reference proteome</keyword>
<dbReference type="Pfam" id="PF03457">
    <property type="entry name" value="HA"/>
    <property type="match status" value="4"/>
</dbReference>
<feature type="domain" description="Helicase-associated" evidence="2">
    <location>
        <begin position="42"/>
        <end position="104"/>
    </location>
</feature>
<dbReference type="EMBL" id="CAKOGP040000779">
    <property type="protein sequence ID" value="CAJ1939133.1"/>
    <property type="molecule type" value="Genomic_DNA"/>
</dbReference>
<feature type="compositionally biased region" description="Acidic residues" evidence="1">
    <location>
        <begin position="935"/>
        <end position="946"/>
    </location>
</feature>
<feature type="compositionally biased region" description="Polar residues" evidence="1">
    <location>
        <begin position="7"/>
        <end position="21"/>
    </location>
</feature>
<feature type="compositionally biased region" description="Acidic residues" evidence="1">
    <location>
        <begin position="875"/>
        <end position="894"/>
    </location>
</feature>
<feature type="region of interest" description="Disordered" evidence="1">
    <location>
        <begin position="830"/>
        <end position="977"/>
    </location>
</feature>
<feature type="region of interest" description="Disordered" evidence="1">
    <location>
        <begin position="1016"/>
        <end position="1041"/>
    </location>
</feature>
<dbReference type="Gene3D" id="6.10.140.530">
    <property type="match status" value="5"/>
</dbReference>
<feature type="compositionally biased region" description="Basic and acidic residues" evidence="1">
    <location>
        <begin position="132"/>
        <end position="158"/>
    </location>
</feature>
<protein>
    <recommendedName>
        <fullName evidence="2">Helicase-associated domain-containing protein</fullName>
    </recommendedName>
</protein>
<feature type="domain" description="Helicase-associated" evidence="2">
    <location>
        <begin position="546"/>
        <end position="613"/>
    </location>
</feature>
<dbReference type="PANTHER" id="PTHR33418">
    <property type="entry name" value="HELICASE-ASSOCIATED"/>
    <property type="match status" value="1"/>
</dbReference>
<reference evidence="3" key="1">
    <citation type="submission" date="2023-08" db="EMBL/GenBank/DDBJ databases">
        <authorList>
            <person name="Audoor S."/>
            <person name="Bilcke G."/>
        </authorList>
    </citation>
    <scope>NUCLEOTIDE SEQUENCE</scope>
</reference>
<feature type="region of interest" description="Disordered" evidence="1">
    <location>
        <begin position="117"/>
        <end position="175"/>
    </location>
</feature>
<dbReference type="PANTHER" id="PTHR33418:SF1">
    <property type="entry name" value="HELICASE-ASSOCIATED DOMAIN-CONTAINING PROTEIN"/>
    <property type="match status" value="1"/>
</dbReference>
<feature type="region of interest" description="Disordered" evidence="1">
    <location>
        <begin position="369"/>
        <end position="392"/>
    </location>
</feature>
<evidence type="ECO:0000256" key="1">
    <source>
        <dbReference type="SAM" id="MobiDB-lite"/>
    </source>
</evidence>
<proteinExistence type="predicted"/>
<organism evidence="3 4">
    <name type="scientific">Cylindrotheca closterium</name>
    <dbReference type="NCBI Taxonomy" id="2856"/>
    <lineage>
        <taxon>Eukaryota</taxon>
        <taxon>Sar</taxon>
        <taxon>Stramenopiles</taxon>
        <taxon>Ochrophyta</taxon>
        <taxon>Bacillariophyta</taxon>
        <taxon>Bacillariophyceae</taxon>
        <taxon>Bacillariophycidae</taxon>
        <taxon>Bacillariales</taxon>
        <taxon>Bacillariaceae</taxon>
        <taxon>Cylindrotheca</taxon>
    </lineage>
</organism>
<feature type="region of interest" description="Disordered" evidence="1">
    <location>
        <begin position="715"/>
        <end position="763"/>
    </location>
</feature>
<feature type="region of interest" description="Disordered" evidence="1">
    <location>
        <begin position="475"/>
        <end position="545"/>
    </location>
</feature>
<comment type="caution">
    <text evidence="3">The sequence shown here is derived from an EMBL/GenBank/DDBJ whole genome shotgun (WGS) entry which is preliminary data.</text>
</comment>
<accession>A0AAD2FGP6</accession>
<feature type="domain" description="Helicase-associated" evidence="2">
    <location>
        <begin position="763"/>
        <end position="829"/>
    </location>
</feature>
<feature type="domain" description="Helicase-associated" evidence="2">
    <location>
        <begin position="644"/>
        <end position="715"/>
    </location>
</feature>
<feature type="compositionally biased region" description="Acidic residues" evidence="1">
    <location>
        <begin position="845"/>
        <end position="859"/>
    </location>
</feature>
<feature type="region of interest" description="Disordered" evidence="1">
    <location>
        <begin position="1048"/>
        <end position="1067"/>
    </location>
</feature>
<feature type="compositionally biased region" description="Acidic residues" evidence="1">
    <location>
        <begin position="482"/>
        <end position="504"/>
    </location>
</feature>
<feature type="compositionally biased region" description="Basic and acidic residues" evidence="1">
    <location>
        <begin position="1025"/>
        <end position="1036"/>
    </location>
</feature>
<evidence type="ECO:0000313" key="4">
    <source>
        <dbReference type="Proteomes" id="UP001295423"/>
    </source>
</evidence>
<feature type="compositionally biased region" description="Low complexity" evidence="1">
    <location>
        <begin position="905"/>
        <end position="920"/>
    </location>
</feature>
<feature type="compositionally biased region" description="Acidic residues" evidence="1">
    <location>
        <begin position="30"/>
        <end position="44"/>
    </location>
</feature>
<feature type="region of interest" description="Disordered" evidence="1">
    <location>
        <begin position="1"/>
        <end position="45"/>
    </location>
</feature>